<feature type="compositionally biased region" description="Polar residues" evidence="1">
    <location>
        <begin position="63"/>
        <end position="73"/>
    </location>
</feature>
<dbReference type="AlphaFoldDB" id="A0A271LNR8"/>
<evidence type="ECO:0000313" key="2">
    <source>
        <dbReference type="EMBL" id="PAQ09046.1"/>
    </source>
</evidence>
<sequence>MLQRQARRLVCKPAKGKGTVMKFLAPVTKLAAVFRKFVAPRYRPELYYMRGPGPATARRMGTPRQNQSIDHYA</sequence>
<evidence type="ECO:0000256" key="1">
    <source>
        <dbReference type="SAM" id="MobiDB-lite"/>
    </source>
</evidence>
<name>A0A271LNR8_9HYPH</name>
<comment type="caution">
    <text evidence="2">The sequence shown here is derived from an EMBL/GenBank/DDBJ whole genome shotgun (WGS) entry which is preliminary data.</text>
</comment>
<reference evidence="2 3" key="1">
    <citation type="submission" date="2017-08" db="EMBL/GenBank/DDBJ databases">
        <title>Mesorhizobium wenxinae sp. nov., a novel rhizobial species isolated from root nodules of chickpea (Cicer arietinum L.).</title>
        <authorList>
            <person name="Zhang J."/>
        </authorList>
    </citation>
    <scope>NUCLEOTIDE SEQUENCE [LARGE SCALE GENOMIC DNA]</scope>
    <source>
        <strain evidence="2 3">SDW018</strain>
    </source>
</reference>
<gene>
    <name evidence="2" type="ORF">CIT26_14130</name>
</gene>
<dbReference type="EMBL" id="NPKJ01000043">
    <property type="protein sequence ID" value="PAQ09046.1"/>
    <property type="molecule type" value="Genomic_DNA"/>
</dbReference>
<organism evidence="2 3">
    <name type="scientific">Mesorhizobium temperatum</name>
    <dbReference type="NCBI Taxonomy" id="241416"/>
    <lineage>
        <taxon>Bacteria</taxon>
        <taxon>Pseudomonadati</taxon>
        <taxon>Pseudomonadota</taxon>
        <taxon>Alphaproteobacteria</taxon>
        <taxon>Hyphomicrobiales</taxon>
        <taxon>Phyllobacteriaceae</taxon>
        <taxon>Mesorhizobium</taxon>
    </lineage>
</organism>
<evidence type="ECO:0000313" key="3">
    <source>
        <dbReference type="Proteomes" id="UP000216442"/>
    </source>
</evidence>
<protein>
    <submittedName>
        <fullName evidence="2">Uncharacterized protein</fullName>
    </submittedName>
</protein>
<feature type="region of interest" description="Disordered" evidence="1">
    <location>
        <begin position="53"/>
        <end position="73"/>
    </location>
</feature>
<accession>A0A271LNR8</accession>
<keyword evidence="3" id="KW-1185">Reference proteome</keyword>
<proteinExistence type="predicted"/>
<dbReference type="Proteomes" id="UP000216442">
    <property type="component" value="Unassembled WGS sequence"/>
</dbReference>